<keyword evidence="2" id="KW-1185">Reference proteome</keyword>
<name>A0A0L6UG10_9BASI</name>
<sequence>MHNQSPISLITTPVTRPGIIHPSSDSQCSISQPVNIIKNDSSKKTKESYPRLSILLKTQTTKTQVTHKRQRRDPEFDYFKNFFYEPYCRKGNGYILIHLWFFSLIISHQVPINVWGARKKSAVSDGCPQRQKDIEKGAKPPVTSLKEIKTKRDIQEGLISNHFNQAENNPLELY</sequence>
<comment type="caution">
    <text evidence="1">The sequence shown here is derived from an EMBL/GenBank/DDBJ whole genome shotgun (WGS) entry which is preliminary data.</text>
</comment>
<dbReference type="AlphaFoldDB" id="A0A0L6UG10"/>
<gene>
    <name evidence="1" type="ORF">VP01_636g8</name>
</gene>
<dbReference type="VEuPathDB" id="FungiDB:VP01_636g8"/>
<protein>
    <submittedName>
        <fullName evidence="1">Uncharacterized protein</fullName>
    </submittedName>
</protein>
<organism evidence="1 2">
    <name type="scientific">Puccinia sorghi</name>
    <dbReference type="NCBI Taxonomy" id="27349"/>
    <lineage>
        <taxon>Eukaryota</taxon>
        <taxon>Fungi</taxon>
        <taxon>Dikarya</taxon>
        <taxon>Basidiomycota</taxon>
        <taxon>Pucciniomycotina</taxon>
        <taxon>Pucciniomycetes</taxon>
        <taxon>Pucciniales</taxon>
        <taxon>Pucciniaceae</taxon>
        <taxon>Puccinia</taxon>
    </lineage>
</organism>
<proteinExistence type="predicted"/>
<evidence type="ECO:0000313" key="2">
    <source>
        <dbReference type="Proteomes" id="UP000037035"/>
    </source>
</evidence>
<dbReference type="Proteomes" id="UP000037035">
    <property type="component" value="Unassembled WGS sequence"/>
</dbReference>
<dbReference type="EMBL" id="LAVV01011685">
    <property type="protein sequence ID" value="KNZ47484.1"/>
    <property type="molecule type" value="Genomic_DNA"/>
</dbReference>
<accession>A0A0L6UG10</accession>
<reference evidence="1 2" key="1">
    <citation type="submission" date="2015-08" db="EMBL/GenBank/DDBJ databases">
        <title>Next Generation Sequencing and Analysis of the Genome of Puccinia sorghi L Schw, the Causal Agent of Maize Common Rust.</title>
        <authorList>
            <person name="Rochi L."/>
            <person name="Burguener G."/>
            <person name="Darino M."/>
            <person name="Turjanski A."/>
            <person name="Kreff E."/>
            <person name="Dieguez M.J."/>
            <person name="Sacco F."/>
        </authorList>
    </citation>
    <scope>NUCLEOTIDE SEQUENCE [LARGE SCALE GENOMIC DNA]</scope>
    <source>
        <strain evidence="1 2">RO10H11247</strain>
    </source>
</reference>
<evidence type="ECO:0000313" key="1">
    <source>
        <dbReference type="EMBL" id="KNZ47484.1"/>
    </source>
</evidence>